<protein>
    <recommendedName>
        <fullName evidence="3">Neurochondrin-domain-containing protein</fullName>
    </recommendedName>
</protein>
<dbReference type="InterPro" id="IPR008709">
    <property type="entry name" value="Neurochondrin"/>
</dbReference>
<dbReference type="OrthoDB" id="8962942at2759"/>
<sequence>MVSQEHLEKCARLLSRKSTDDEKFAGLLLVPRIVDTQDAESLSYLFEATDPKFIARLLRAKPPQPSHGSASTEPEPEELLQLQIALHIIDVFASHDNIAGDRRMLDHIPQLCALTRVGAADVETGAAQVLYRLFVQDTAVDELLNHPDCLLALLTCTYTGGDRQHLVRLLEYTLPRCSQFIHLHNGDDTHTRGWVSVVTKAASILRSSQNKLKFDYLSILVDTLDPLTTKEAVDINACYSCWPLVRDISAGCVEILRQKSEATQYSDYALALYAHLARLWPDFVFSGVAMLSKGDAVDAVEKKEAALALRLMCVEGQAAIDAMMIYPPDSSDKLLELDADQKRVKRGWKLTFCADTAAIWLDWTTSWLDSQAATKDVDEAAIYALMGEMQKLASSAVDFLVDWNERVGSMQMLDHASGLVVSTVHFLSQWLATDPNLHKAATPILSMCLDWITNSEEYGGVISQYVMPCITFALDTCGISEEQYKADIKARDLHHDRTLAQDFASPWVGTIELDDLARAVYHIPSDEDILRKL</sequence>
<keyword evidence="2" id="KW-1185">Reference proteome</keyword>
<name>A0A2G5BAT9_COERN</name>
<evidence type="ECO:0000313" key="2">
    <source>
        <dbReference type="Proteomes" id="UP000242474"/>
    </source>
</evidence>
<dbReference type="PANTHER" id="PTHR13109">
    <property type="entry name" value="NEUROCHONDRIN"/>
    <property type="match status" value="1"/>
</dbReference>
<reference evidence="1 2" key="1">
    <citation type="journal article" date="2015" name="Genome Biol. Evol.">
        <title>Phylogenomic analyses indicate that early fungi evolved digesting cell walls of algal ancestors of land plants.</title>
        <authorList>
            <person name="Chang Y."/>
            <person name="Wang S."/>
            <person name="Sekimoto S."/>
            <person name="Aerts A.L."/>
            <person name="Choi C."/>
            <person name="Clum A."/>
            <person name="LaButti K.M."/>
            <person name="Lindquist E.A."/>
            <person name="Yee Ngan C."/>
            <person name="Ohm R.A."/>
            <person name="Salamov A.A."/>
            <person name="Grigoriev I.V."/>
            <person name="Spatafora J.W."/>
            <person name="Berbee M.L."/>
        </authorList>
    </citation>
    <scope>NUCLEOTIDE SEQUENCE [LARGE SCALE GENOMIC DNA]</scope>
    <source>
        <strain evidence="1 2">NRRL 1564</strain>
    </source>
</reference>
<evidence type="ECO:0008006" key="3">
    <source>
        <dbReference type="Google" id="ProtNLM"/>
    </source>
</evidence>
<dbReference type="EMBL" id="KZ303502">
    <property type="protein sequence ID" value="PIA16123.1"/>
    <property type="molecule type" value="Genomic_DNA"/>
</dbReference>
<proteinExistence type="predicted"/>
<dbReference type="AlphaFoldDB" id="A0A2G5BAT9"/>
<accession>A0A2G5BAT9</accession>
<organism evidence="1 2">
    <name type="scientific">Coemansia reversa (strain ATCC 12441 / NRRL 1564)</name>
    <dbReference type="NCBI Taxonomy" id="763665"/>
    <lineage>
        <taxon>Eukaryota</taxon>
        <taxon>Fungi</taxon>
        <taxon>Fungi incertae sedis</taxon>
        <taxon>Zoopagomycota</taxon>
        <taxon>Kickxellomycotina</taxon>
        <taxon>Kickxellomycetes</taxon>
        <taxon>Kickxellales</taxon>
        <taxon>Kickxellaceae</taxon>
        <taxon>Coemansia</taxon>
    </lineage>
</organism>
<gene>
    <name evidence="1" type="ORF">COEREDRAFT_87333</name>
</gene>
<dbReference type="PANTHER" id="PTHR13109:SF7">
    <property type="entry name" value="NEUROCHONDRIN"/>
    <property type="match status" value="1"/>
</dbReference>
<dbReference type="Pfam" id="PF05536">
    <property type="entry name" value="Neurochondrin"/>
    <property type="match status" value="1"/>
</dbReference>
<evidence type="ECO:0000313" key="1">
    <source>
        <dbReference type="EMBL" id="PIA16123.1"/>
    </source>
</evidence>
<dbReference type="Proteomes" id="UP000242474">
    <property type="component" value="Unassembled WGS sequence"/>
</dbReference>
<dbReference type="STRING" id="763665.A0A2G5BAT9"/>